<organism evidence="1 2">
    <name type="scientific">Bacillus salacetis</name>
    <dbReference type="NCBI Taxonomy" id="2315464"/>
    <lineage>
        <taxon>Bacteria</taxon>
        <taxon>Bacillati</taxon>
        <taxon>Bacillota</taxon>
        <taxon>Bacilli</taxon>
        <taxon>Bacillales</taxon>
        <taxon>Bacillaceae</taxon>
        <taxon>Bacillus</taxon>
    </lineage>
</organism>
<dbReference type="EMBL" id="QXIR01000003">
    <property type="protein sequence ID" value="RIW37622.1"/>
    <property type="molecule type" value="Genomic_DNA"/>
</dbReference>
<proteinExistence type="predicted"/>
<comment type="caution">
    <text evidence="1">The sequence shown here is derived from an EMBL/GenBank/DDBJ whole genome shotgun (WGS) entry which is preliminary data.</text>
</comment>
<evidence type="ECO:0000313" key="1">
    <source>
        <dbReference type="EMBL" id="RIW37622.1"/>
    </source>
</evidence>
<sequence>MTLNILFMSITIKKRNRTFEEYDHDHIVSKRYEENKLRQESVRLF</sequence>
<evidence type="ECO:0000313" key="2">
    <source>
        <dbReference type="Proteomes" id="UP000265801"/>
    </source>
</evidence>
<gene>
    <name evidence="1" type="ORF">D3H55_03355</name>
</gene>
<dbReference type="RefSeq" id="WP_119545503.1">
    <property type="nucleotide sequence ID" value="NZ_QXIR01000003.1"/>
</dbReference>
<dbReference type="OrthoDB" id="2974285at2"/>
<reference evidence="1 2" key="1">
    <citation type="submission" date="2018-09" db="EMBL/GenBank/DDBJ databases">
        <title>Bacillus saliacetes sp. nov., isolated from Thai shrimp paste (Ka-pi).</title>
        <authorList>
            <person name="Daroonpunt R."/>
            <person name="Tanasupawat S."/>
            <person name="Yiamsombut S."/>
        </authorList>
    </citation>
    <scope>NUCLEOTIDE SEQUENCE [LARGE SCALE GENOMIC DNA]</scope>
    <source>
        <strain evidence="1 2">SKP7-4</strain>
    </source>
</reference>
<dbReference type="Pfam" id="PF09501">
    <property type="entry name" value="Bac_small_YrzI"/>
    <property type="match status" value="1"/>
</dbReference>
<accession>A0A3A1RAX2</accession>
<keyword evidence="2" id="KW-1185">Reference proteome</keyword>
<protein>
    <submittedName>
        <fullName evidence="1">YrzI family small protein</fullName>
    </submittedName>
</protein>
<dbReference type="Proteomes" id="UP000265801">
    <property type="component" value="Unassembled WGS sequence"/>
</dbReference>
<name>A0A3A1RAX2_9BACI</name>
<dbReference type="AlphaFoldDB" id="A0A3A1RAX2"/>
<dbReference type="InterPro" id="IPR012655">
    <property type="entry name" value="YrzI"/>
</dbReference>